<dbReference type="AlphaFoldDB" id="A0ABC9ZP67"/>
<organism evidence="2 3">
    <name type="scientific">Corynebacterium striatum</name>
    <dbReference type="NCBI Taxonomy" id="43770"/>
    <lineage>
        <taxon>Bacteria</taxon>
        <taxon>Bacillati</taxon>
        <taxon>Actinomycetota</taxon>
        <taxon>Actinomycetes</taxon>
        <taxon>Mycobacteriales</taxon>
        <taxon>Corynebacteriaceae</taxon>
        <taxon>Corynebacterium</taxon>
    </lineage>
</organism>
<evidence type="ECO:0000313" key="3">
    <source>
        <dbReference type="Proteomes" id="UP000315234"/>
    </source>
</evidence>
<feature type="transmembrane region" description="Helical" evidence="1">
    <location>
        <begin position="64"/>
        <end position="82"/>
    </location>
</feature>
<keyword evidence="1" id="KW-0472">Membrane</keyword>
<evidence type="ECO:0000256" key="1">
    <source>
        <dbReference type="SAM" id="Phobius"/>
    </source>
</evidence>
<evidence type="ECO:0000313" key="2">
    <source>
        <dbReference type="EMBL" id="GEA43949.1"/>
    </source>
</evidence>
<keyword evidence="1" id="KW-0812">Transmembrane</keyword>
<dbReference type="RefSeq" id="WP_005532151.1">
    <property type="nucleotide sequence ID" value="NZ_CP068158.1"/>
</dbReference>
<feature type="transmembrane region" description="Helical" evidence="1">
    <location>
        <begin position="39"/>
        <end position="58"/>
    </location>
</feature>
<evidence type="ECO:0008006" key="4">
    <source>
        <dbReference type="Google" id="ProtNLM"/>
    </source>
</evidence>
<dbReference type="GeneID" id="72410587"/>
<dbReference type="EMBL" id="BJLD01000002">
    <property type="protein sequence ID" value="GEA43949.1"/>
    <property type="molecule type" value="Genomic_DNA"/>
</dbReference>
<sequence>MAEKSIDAYHQTASADAEIQKATARSIDNRGLIERRQQGLFSAVAIIALLGTLIMAWFDKPVPSVVALIVTAASAYMAYRTGKEGLQVNPVRHDGENDD</sequence>
<name>A0ABC9ZP67_CORST</name>
<comment type="caution">
    <text evidence="2">The sequence shown here is derived from an EMBL/GenBank/DDBJ whole genome shotgun (WGS) entry which is preliminary data.</text>
</comment>
<reference evidence="2 3" key="1">
    <citation type="submission" date="2019-06" db="EMBL/GenBank/DDBJ databases">
        <title>Draft genome sequence of Corynebacterium striatum NBRC 15291.</title>
        <authorList>
            <person name="Miura T."/>
            <person name="Furukawa M."/>
            <person name="Shimamura M."/>
            <person name="Ohyama Y."/>
            <person name="Yamazoe A."/>
            <person name="Kawasaki H."/>
        </authorList>
    </citation>
    <scope>NUCLEOTIDE SEQUENCE [LARGE SCALE GENOMIC DNA]</scope>
    <source>
        <strain evidence="2 3">NBRC 15291</strain>
    </source>
</reference>
<dbReference type="Proteomes" id="UP000315234">
    <property type="component" value="Unassembled WGS sequence"/>
</dbReference>
<proteinExistence type="predicted"/>
<accession>A0ABC9ZP67</accession>
<protein>
    <recommendedName>
        <fullName evidence="4">Secreted protein</fullName>
    </recommendedName>
</protein>
<keyword evidence="1" id="KW-1133">Transmembrane helix</keyword>
<gene>
    <name evidence="2" type="ORF">Cst04h_21190</name>
</gene>